<organism evidence="7 8">
    <name type="scientific">Candidatus Thermofonsia Clade 3 bacterium</name>
    <dbReference type="NCBI Taxonomy" id="2364212"/>
    <lineage>
        <taxon>Bacteria</taxon>
        <taxon>Bacillati</taxon>
        <taxon>Chloroflexota</taxon>
        <taxon>Candidatus Thermofontia</taxon>
        <taxon>Candidatus Thermofonsia Clade 3</taxon>
    </lineage>
</organism>
<evidence type="ECO:0000256" key="3">
    <source>
        <dbReference type="ARBA" id="ARBA00022741"/>
    </source>
</evidence>
<evidence type="ECO:0000256" key="2">
    <source>
        <dbReference type="ARBA" id="ARBA00022448"/>
    </source>
</evidence>
<dbReference type="Proteomes" id="UP000230790">
    <property type="component" value="Unassembled WGS sequence"/>
</dbReference>
<dbReference type="GO" id="GO:0005524">
    <property type="term" value="F:ATP binding"/>
    <property type="evidence" value="ECO:0007669"/>
    <property type="project" value="UniProtKB-KW"/>
</dbReference>
<dbReference type="InterPro" id="IPR003593">
    <property type="entry name" value="AAA+_ATPase"/>
</dbReference>
<dbReference type="InterPro" id="IPR052156">
    <property type="entry name" value="BCAA_Transport_ATP-bd_LivF"/>
</dbReference>
<gene>
    <name evidence="7" type="ORF">CUN48_09245</name>
</gene>
<keyword evidence="2" id="KW-0813">Transport</keyword>
<feature type="domain" description="ABC transporter" evidence="6">
    <location>
        <begin position="14"/>
        <end position="246"/>
    </location>
</feature>
<dbReference type="Pfam" id="PF00005">
    <property type="entry name" value="ABC_tran"/>
    <property type="match status" value="1"/>
</dbReference>
<evidence type="ECO:0000256" key="5">
    <source>
        <dbReference type="ARBA" id="ARBA00022970"/>
    </source>
</evidence>
<dbReference type="InterPro" id="IPR003439">
    <property type="entry name" value="ABC_transporter-like_ATP-bd"/>
</dbReference>
<name>A0A2M8QC15_9CHLR</name>
<keyword evidence="3" id="KW-0547">Nucleotide-binding</keyword>
<keyword evidence="5" id="KW-0029">Amino-acid transport</keyword>
<dbReference type="PANTHER" id="PTHR43820">
    <property type="entry name" value="HIGH-AFFINITY BRANCHED-CHAIN AMINO ACID TRANSPORT ATP-BINDING PROTEIN LIVF"/>
    <property type="match status" value="1"/>
</dbReference>
<accession>A0A2M8QC15</accession>
<evidence type="ECO:0000256" key="4">
    <source>
        <dbReference type="ARBA" id="ARBA00022840"/>
    </source>
</evidence>
<dbReference type="PROSITE" id="PS00211">
    <property type="entry name" value="ABC_TRANSPORTER_1"/>
    <property type="match status" value="1"/>
</dbReference>
<dbReference type="SMART" id="SM00382">
    <property type="entry name" value="AAA"/>
    <property type="match status" value="1"/>
</dbReference>
<keyword evidence="4 7" id="KW-0067">ATP-binding</keyword>
<dbReference type="PIRSF" id="PIRSF039137">
    <property type="entry name" value="ABC_branched_ATPase"/>
    <property type="match status" value="1"/>
</dbReference>
<dbReference type="AlphaFoldDB" id="A0A2M8QC15"/>
<reference evidence="7 8" key="1">
    <citation type="submission" date="2017-11" db="EMBL/GenBank/DDBJ databases">
        <title>Evolution of Phototrophy in the Chloroflexi Phylum Driven by Horizontal Gene Transfer.</title>
        <authorList>
            <person name="Ward L.M."/>
            <person name="Hemp J."/>
            <person name="Shih P.M."/>
            <person name="Mcglynn S.E."/>
            <person name="Fischer W."/>
        </authorList>
    </citation>
    <scope>NUCLEOTIDE SEQUENCE [LARGE SCALE GENOMIC DNA]</scope>
    <source>
        <strain evidence="7">JP3_7</strain>
    </source>
</reference>
<dbReference type="GO" id="GO:0016887">
    <property type="term" value="F:ATP hydrolysis activity"/>
    <property type="evidence" value="ECO:0007669"/>
    <property type="project" value="InterPro"/>
</dbReference>
<comment type="caution">
    <text evidence="7">The sequence shown here is derived from an EMBL/GenBank/DDBJ whole genome shotgun (WGS) entry which is preliminary data.</text>
</comment>
<evidence type="ECO:0000256" key="1">
    <source>
        <dbReference type="ARBA" id="ARBA00005417"/>
    </source>
</evidence>
<dbReference type="PANTHER" id="PTHR43820:SF4">
    <property type="entry name" value="HIGH-AFFINITY BRANCHED-CHAIN AMINO ACID TRANSPORT ATP-BINDING PROTEIN LIVF"/>
    <property type="match status" value="1"/>
</dbReference>
<dbReference type="GO" id="GO:0015658">
    <property type="term" value="F:branched-chain amino acid transmembrane transporter activity"/>
    <property type="evidence" value="ECO:0007669"/>
    <property type="project" value="InterPro"/>
</dbReference>
<dbReference type="InterPro" id="IPR017871">
    <property type="entry name" value="ABC_transporter-like_CS"/>
</dbReference>
<dbReference type="GO" id="GO:0015807">
    <property type="term" value="P:L-amino acid transport"/>
    <property type="evidence" value="ECO:0007669"/>
    <property type="project" value="TreeGrafter"/>
</dbReference>
<dbReference type="Gene3D" id="3.40.50.300">
    <property type="entry name" value="P-loop containing nucleotide triphosphate hydrolases"/>
    <property type="match status" value="1"/>
</dbReference>
<dbReference type="EMBL" id="PGTN01000054">
    <property type="protein sequence ID" value="PJF47337.1"/>
    <property type="molecule type" value="Genomic_DNA"/>
</dbReference>
<dbReference type="InterPro" id="IPR030660">
    <property type="entry name" value="ABC_branched_ATPase_LivF/BraG"/>
</dbReference>
<dbReference type="SUPFAM" id="SSF52540">
    <property type="entry name" value="P-loop containing nucleoside triphosphate hydrolases"/>
    <property type="match status" value="1"/>
</dbReference>
<comment type="similarity">
    <text evidence="1">Belongs to the ABC transporter superfamily.</text>
</comment>
<dbReference type="InterPro" id="IPR027417">
    <property type="entry name" value="P-loop_NTPase"/>
</dbReference>
<evidence type="ECO:0000313" key="8">
    <source>
        <dbReference type="Proteomes" id="UP000230790"/>
    </source>
</evidence>
<proteinExistence type="inferred from homology"/>
<protein>
    <submittedName>
        <fullName evidence="7">ABC transporter ATP-binding protein</fullName>
    </submittedName>
</protein>
<dbReference type="CDD" id="cd03224">
    <property type="entry name" value="ABC_TM1139_LivF_branched"/>
    <property type="match status" value="1"/>
</dbReference>
<sequence length="249" mass="27631">MAQAMLPASAPFLLQLEGIQTFYGVLQVHFGLNLHVCRGEIVCLLGGNASGKSTTMKVILGLVKPRAGRVLFDGQPITDLPTPQIIRRGIASVPESRRIFPEMTVRENLLMGAYARADREEVRRDYEQMLERFPRLRQRLDQRAGVLSGGEQQMLAMARALMSRPKLICMDEPTMGLSPLFVDRVLDLIQHINQQGVTVFMVEQNANLALQIAHRGYVLQNGHIVLEGAARDLLGSSEVRDAYLGGDAR</sequence>
<dbReference type="PROSITE" id="PS50893">
    <property type="entry name" value="ABC_TRANSPORTER_2"/>
    <property type="match status" value="1"/>
</dbReference>
<evidence type="ECO:0000313" key="7">
    <source>
        <dbReference type="EMBL" id="PJF47337.1"/>
    </source>
</evidence>
<evidence type="ECO:0000259" key="6">
    <source>
        <dbReference type="PROSITE" id="PS50893"/>
    </source>
</evidence>